<dbReference type="AlphaFoldDB" id="A0A2T4C559"/>
<dbReference type="Pfam" id="PF13380">
    <property type="entry name" value="CoA_binding_2"/>
    <property type="match status" value="1"/>
</dbReference>
<accession>A0A2T4C559</accession>
<sequence>MAAVTEATAKRFFSSPLFAVVGASSNPAKYGHKVHAWYLNHKLPVTPINPSSPTVNVNGQDHPTLPDVKSLPRPTETSVSIITHPAITINVLKEAKSVGIPAVWLQPGTFDDDVLKFALADGTFEAVVYGDGGRGSEGWCVLVDGAKALKDAGKL</sequence>
<dbReference type="SMART" id="SM00881">
    <property type="entry name" value="CoA_binding"/>
    <property type="match status" value="1"/>
</dbReference>
<dbReference type="Gene3D" id="3.40.50.720">
    <property type="entry name" value="NAD(P)-binding Rossmann-like Domain"/>
    <property type="match status" value="1"/>
</dbReference>
<dbReference type="InterPro" id="IPR003781">
    <property type="entry name" value="CoA-bd"/>
</dbReference>
<dbReference type="PANTHER" id="PTHR33303">
    <property type="entry name" value="CYTOPLASMIC PROTEIN-RELATED"/>
    <property type="match status" value="1"/>
</dbReference>
<gene>
    <name evidence="2" type="ORF">M440DRAFT_1401045</name>
</gene>
<evidence type="ECO:0000313" key="3">
    <source>
        <dbReference type="Proteomes" id="UP000240760"/>
    </source>
</evidence>
<feature type="domain" description="CoA-binding" evidence="1">
    <location>
        <begin position="12"/>
        <end position="109"/>
    </location>
</feature>
<dbReference type="PANTHER" id="PTHR33303:SF2">
    <property type="entry name" value="COA-BINDING DOMAIN-CONTAINING PROTEIN"/>
    <property type="match status" value="1"/>
</dbReference>
<dbReference type="STRING" id="983965.A0A2T4C559"/>
<dbReference type="OrthoDB" id="5138418at2759"/>
<dbReference type="Proteomes" id="UP000240760">
    <property type="component" value="Unassembled WGS sequence"/>
</dbReference>
<dbReference type="InterPro" id="IPR036291">
    <property type="entry name" value="NAD(P)-bd_dom_sf"/>
</dbReference>
<dbReference type="EMBL" id="KZ679131">
    <property type="protein sequence ID" value="PTB76701.1"/>
    <property type="molecule type" value="Genomic_DNA"/>
</dbReference>
<organism evidence="2 3">
    <name type="scientific">Trichoderma longibrachiatum ATCC 18648</name>
    <dbReference type="NCBI Taxonomy" id="983965"/>
    <lineage>
        <taxon>Eukaryota</taxon>
        <taxon>Fungi</taxon>
        <taxon>Dikarya</taxon>
        <taxon>Ascomycota</taxon>
        <taxon>Pezizomycotina</taxon>
        <taxon>Sordariomycetes</taxon>
        <taxon>Hypocreomycetidae</taxon>
        <taxon>Hypocreales</taxon>
        <taxon>Hypocreaceae</taxon>
        <taxon>Trichoderma</taxon>
    </lineage>
</organism>
<protein>
    <submittedName>
        <fullName evidence="2">NAD(P)-binding protein</fullName>
    </submittedName>
</protein>
<evidence type="ECO:0000313" key="2">
    <source>
        <dbReference type="EMBL" id="PTB76701.1"/>
    </source>
</evidence>
<proteinExistence type="predicted"/>
<reference evidence="2 3" key="1">
    <citation type="submission" date="2016-07" db="EMBL/GenBank/DDBJ databases">
        <title>Multiple horizontal gene transfer events from other fungi enriched the ability of initially mycotrophic Trichoderma (Ascomycota) to feed on dead plant biomass.</title>
        <authorList>
            <consortium name="DOE Joint Genome Institute"/>
            <person name="Aerts A."/>
            <person name="Atanasova L."/>
            <person name="Chenthamara K."/>
            <person name="Zhang J."/>
            <person name="Grujic M."/>
            <person name="Henrissat B."/>
            <person name="Kuo A."/>
            <person name="Salamov A."/>
            <person name="Lipzen A."/>
            <person name="Labutti K."/>
            <person name="Barry K."/>
            <person name="Miao Y."/>
            <person name="Rahimi M.J."/>
            <person name="Shen Q."/>
            <person name="Grigoriev I.V."/>
            <person name="Kubicek C.P."/>
            <person name="Druzhinina I.S."/>
        </authorList>
    </citation>
    <scope>NUCLEOTIDE SEQUENCE [LARGE SCALE GENOMIC DNA]</scope>
    <source>
        <strain evidence="2 3">ATCC 18648</strain>
    </source>
</reference>
<keyword evidence="3" id="KW-1185">Reference proteome</keyword>
<name>A0A2T4C559_TRILO</name>
<dbReference type="SUPFAM" id="SSF51735">
    <property type="entry name" value="NAD(P)-binding Rossmann-fold domains"/>
    <property type="match status" value="1"/>
</dbReference>
<evidence type="ECO:0000259" key="1">
    <source>
        <dbReference type="SMART" id="SM00881"/>
    </source>
</evidence>